<dbReference type="AlphaFoldDB" id="A0A084GJT1"/>
<keyword evidence="2" id="KW-0175">Coiled coil</keyword>
<gene>
    <name evidence="3" type="ORF">GS18_0219635</name>
</gene>
<comment type="caution">
    <text evidence="3">The sequence shown here is derived from an EMBL/GenBank/DDBJ whole genome shotgun (WGS) entry which is preliminary data.</text>
</comment>
<evidence type="ECO:0000256" key="2">
    <source>
        <dbReference type="SAM" id="Coils"/>
    </source>
</evidence>
<reference evidence="3 4" key="1">
    <citation type="journal article" date="2005" name="Int. J. Syst. Evol. Microbiol.">
        <title>Bacillus cibi sp. nov., isolated from jeotgal, a traditional Korean fermented seafood.</title>
        <authorList>
            <person name="Yoon J.H."/>
            <person name="Lee C.H."/>
            <person name="Oh T.K."/>
        </authorList>
    </citation>
    <scope>NUCLEOTIDE SEQUENCE [LARGE SCALE GENOMIC DNA]</scope>
    <source>
        <strain evidence="3 4">DSM 16189</strain>
    </source>
</reference>
<dbReference type="EMBL" id="JNVC02000019">
    <property type="protein sequence ID" value="KEZ47593.1"/>
    <property type="molecule type" value="Genomic_DNA"/>
</dbReference>
<dbReference type="InterPro" id="IPR007157">
    <property type="entry name" value="PspA_VIPP1"/>
</dbReference>
<feature type="coiled-coil region" evidence="2">
    <location>
        <begin position="32"/>
        <end position="77"/>
    </location>
</feature>
<accession>A0A084GJT1</accession>
<dbReference type="OrthoDB" id="2366053at2"/>
<dbReference type="STRING" id="246786.GS18_0219635"/>
<organism evidence="3 4">
    <name type="scientific">Metabacillus indicus</name>
    <name type="common">Bacillus indicus</name>
    <dbReference type="NCBI Taxonomy" id="246786"/>
    <lineage>
        <taxon>Bacteria</taxon>
        <taxon>Bacillati</taxon>
        <taxon>Bacillota</taxon>
        <taxon>Bacilli</taxon>
        <taxon>Bacillales</taxon>
        <taxon>Bacillaceae</taxon>
        <taxon>Metabacillus</taxon>
    </lineage>
</organism>
<sequence length="213" mass="25143">MSNLLTRIKETLAADFHEILDQKEKKNPIALLNQYLRECEQETDKVRKLVERQYLLKEEFSRELKQAEELAGKRKRQADIAAQAGESELHEFAVREHEQYQERTVRITESLKEVSGQLAELERKYEEMKHKLKDMYIKRMELMGRENTARASHRMNKVLDSSSYTQGAHTRFEELESYIDRLENEVNTGYYRSTIDGRIAQLEKELKKEDSAG</sequence>
<dbReference type="PANTHER" id="PTHR31088">
    <property type="entry name" value="MEMBRANE-ASSOCIATED PROTEIN VIPP1, CHLOROPLASTIC"/>
    <property type="match status" value="1"/>
</dbReference>
<evidence type="ECO:0000313" key="4">
    <source>
        <dbReference type="Proteomes" id="UP000028549"/>
    </source>
</evidence>
<evidence type="ECO:0000256" key="1">
    <source>
        <dbReference type="ARBA" id="ARBA00043985"/>
    </source>
</evidence>
<keyword evidence="4" id="KW-1185">Reference proteome</keyword>
<dbReference type="Pfam" id="PF04012">
    <property type="entry name" value="PspA_IM30"/>
    <property type="match status" value="1"/>
</dbReference>
<comment type="similarity">
    <text evidence="1">Belongs to the PspA/Vipp/IM30 family.</text>
</comment>
<dbReference type="PANTHER" id="PTHR31088:SF6">
    <property type="entry name" value="PHAGE SHOCK PROTEIN A"/>
    <property type="match status" value="1"/>
</dbReference>
<dbReference type="RefSeq" id="WP_029567145.1">
    <property type="nucleotide sequence ID" value="NZ_CP176757.1"/>
</dbReference>
<name>A0A084GJT1_METID</name>
<dbReference type="Proteomes" id="UP000028549">
    <property type="component" value="Unassembled WGS sequence"/>
</dbReference>
<proteinExistence type="inferred from homology"/>
<protein>
    <submittedName>
        <fullName evidence="3">Modulator protein</fullName>
    </submittedName>
</protein>
<feature type="coiled-coil region" evidence="2">
    <location>
        <begin position="111"/>
        <end position="138"/>
    </location>
</feature>
<evidence type="ECO:0000313" key="3">
    <source>
        <dbReference type="EMBL" id="KEZ47593.1"/>
    </source>
</evidence>